<dbReference type="OrthoDB" id="2423954at2759"/>
<accession>A0A165MYB5</accession>
<proteinExistence type="predicted"/>
<evidence type="ECO:0000313" key="2">
    <source>
        <dbReference type="Proteomes" id="UP000077266"/>
    </source>
</evidence>
<gene>
    <name evidence="1" type="ORF">EXIGLDRAFT_559433</name>
</gene>
<dbReference type="InParanoid" id="A0A165MYB5"/>
<dbReference type="SUPFAM" id="SSF53098">
    <property type="entry name" value="Ribonuclease H-like"/>
    <property type="match status" value="1"/>
</dbReference>
<dbReference type="EMBL" id="KV425905">
    <property type="protein sequence ID" value="KZV99937.1"/>
    <property type="molecule type" value="Genomic_DNA"/>
</dbReference>
<keyword evidence="2" id="KW-1185">Reference proteome</keyword>
<evidence type="ECO:0000313" key="1">
    <source>
        <dbReference type="EMBL" id="KZV99937.1"/>
    </source>
</evidence>
<dbReference type="InterPro" id="IPR012337">
    <property type="entry name" value="RNaseH-like_sf"/>
</dbReference>
<dbReference type="AlphaFoldDB" id="A0A165MYB5"/>
<protein>
    <submittedName>
        <fullName evidence="1">Uncharacterized protein</fullName>
    </submittedName>
</protein>
<name>A0A165MYB5_EXIGL</name>
<dbReference type="Proteomes" id="UP000077266">
    <property type="component" value="Unassembled WGS sequence"/>
</dbReference>
<organism evidence="1 2">
    <name type="scientific">Exidia glandulosa HHB12029</name>
    <dbReference type="NCBI Taxonomy" id="1314781"/>
    <lineage>
        <taxon>Eukaryota</taxon>
        <taxon>Fungi</taxon>
        <taxon>Dikarya</taxon>
        <taxon>Basidiomycota</taxon>
        <taxon>Agaricomycotina</taxon>
        <taxon>Agaricomycetes</taxon>
        <taxon>Auriculariales</taxon>
        <taxon>Exidiaceae</taxon>
        <taxon>Exidia</taxon>
    </lineage>
</organism>
<feature type="non-terminal residue" evidence="1">
    <location>
        <position position="1"/>
    </location>
</feature>
<dbReference type="STRING" id="1314781.A0A165MYB5"/>
<feature type="non-terminal residue" evidence="1">
    <location>
        <position position="459"/>
    </location>
</feature>
<sequence length="459" mass="52977">GPLLRAEKQKAVQRVRSKVNDKMAMLQCDSWKNVARIPLVTFMMTVDQEAYLLQSHNMFGEPKTGDKLWQLTERNVQFVREVYGGTVIGACTDDGPDGKRMRRIARENIPWWIIVLCWAHQNQLIIADLIKRVPALKDLINRALLVIKWFMTHGTALSLLHEQQVRNPTIVRALMLLLPVVSRWGAYYFSLSRLLRLEGSVRGVCYDHKDELLALRSQGDDDEGSTRAEDVIRIVGSEDFWMDLRQAKNHMEPLAVSSLILHAPTLRLDQVLLTLGNLYRIYAAPEVFILAVLFNPYVRDRAFRDTHLSRADLLQMCTRAYEHFLRRDATEHFWSACQRYLDAENRFTDQKMSLGFHTDRAHRKHEPVNLLLVWKAIQVKHAINPEDSADHDVVTLALRLLSAVANSTACERNFSTFGIIHNKLRNSLHVESTHDINFVRMDINARHVEAGLKPRRLKR</sequence>
<reference evidence="1 2" key="1">
    <citation type="journal article" date="2016" name="Mol. Biol. Evol.">
        <title>Comparative Genomics of Early-Diverging Mushroom-Forming Fungi Provides Insights into the Origins of Lignocellulose Decay Capabilities.</title>
        <authorList>
            <person name="Nagy L.G."/>
            <person name="Riley R."/>
            <person name="Tritt A."/>
            <person name="Adam C."/>
            <person name="Daum C."/>
            <person name="Floudas D."/>
            <person name="Sun H."/>
            <person name="Yadav J.S."/>
            <person name="Pangilinan J."/>
            <person name="Larsson K.H."/>
            <person name="Matsuura K."/>
            <person name="Barry K."/>
            <person name="Labutti K."/>
            <person name="Kuo R."/>
            <person name="Ohm R.A."/>
            <person name="Bhattacharya S.S."/>
            <person name="Shirouzu T."/>
            <person name="Yoshinaga Y."/>
            <person name="Martin F.M."/>
            <person name="Grigoriev I.V."/>
            <person name="Hibbett D.S."/>
        </authorList>
    </citation>
    <scope>NUCLEOTIDE SEQUENCE [LARGE SCALE GENOMIC DNA]</scope>
    <source>
        <strain evidence="1 2">HHB12029</strain>
    </source>
</reference>